<dbReference type="GO" id="GO:0003834">
    <property type="term" value="F:beta-carotene 15,15'-dioxygenase activity"/>
    <property type="evidence" value="ECO:0007669"/>
    <property type="project" value="TreeGrafter"/>
</dbReference>
<dbReference type="GO" id="GO:0042574">
    <property type="term" value="P:retinal metabolic process"/>
    <property type="evidence" value="ECO:0007669"/>
    <property type="project" value="TreeGrafter"/>
</dbReference>
<evidence type="ECO:0000256" key="3">
    <source>
        <dbReference type="ARBA" id="ARBA00023002"/>
    </source>
</evidence>
<evidence type="ECO:0000256" key="5">
    <source>
        <dbReference type="PIRSR" id="PIRSR604294-1"/>
    </source>
</evidence>
<evidence type="ECO:0000256" key="4">
    <source>
        <dbReference type="ARBA" id="ARBA00023004"/>
    </source>
</evidence>
<dbReference type="PANTHER" id="PTHR10543:SF24">
    <property type="entry name" value="CAROTENOID ISOMEROOXYGENASE"/>
    <property type="match status" value="1"/>
</dbReference>
<proteinExistence type="inferred from homology"/>
<dbReference type="GO" id="GO:0010436">
    <property type="term" value="F:carotenoid dioxygenase activity"/>
    <property type="evidence" value="ECO:0007669"/>
    <property type="project" value="TreeGrafter"/>
</dbReference>
<dbReference type="GO" id="GO:0046872">
    <property type="term" value="F:metal ion binding"/>
    <property type="evidence" value="ECO:0007669"/>
    <property type="project" value="UniProtKB-KW"/>
</dbReference>
<comment type="similarity">
    <text evidence="1">Belongs to the carotenoid oxygenase family.</text>
</comment>
<reference evidence="6 7" key="1">
    <citation type="submission" date="2019-05" db="EMBL/GenBank/DDBJ databases">
        <title>Another draft genome of Portunus trituberculatus and its Hox gene families provides insights of decapod evolution.</title>
        <authorList>
            <person name="Jeong J.-H."/>
            <person name="Song I."/>
            <person name="Kim S."/>
            <person name="Choi T."/>
            <person name="Kim D."/>
            <person name="Ryu S."/>
            <person name="Kim W."/>
        </authorList>
    </citation>
    <scope>NUCLEOTIDE SEQUENCE [LARGE SCALE GENOMIC DNA]</scope>
    <source>
        <tissue evidence="6">Muscle</tissue>
    </source>
</reference>
<name>A0A5B7CRP8_PORTR</name>
<organism evidence="6 7">
    <name type="scientific">Portunus trituberculatus</name>
    <name type="common">Swimming crab</name>
    <name type="synonym">Neptunus trituberculatus</name>
    <dbReference type="NCBI Taxonomy" id="210409"/>
    <lineage>
        <taxon>Eukaryota</taxon>
        <taxon>Metazoa</taxon>
        <taxon>Ecdysozoa</taxon>
        <taxon>Arthropoda</taxon>
        <taxon>Crustacea</taxon>
        <taxon>Multicrustacea</taxon>
        <taxon>Malacostraca</taxon>
        <taxon>Eumalacostraca</taxon>
        <taxon>Eucarida</taxon>
        <taxon>Decapoda</taxon>
        <taxon>Pleocyemata</taxon>
        <taxon>Brachyura</taxon>
        <taxon>Eubrachyura</taxon>
        <taxon>Portunoidea</taxon>
        <taxon>Portunidae</taxon>
        <taxon>Portuninae</taxon>
        <taxon>Portunus</taxon>
    </lineage>
</organism>
<evidence type="ECO:0000313" key="7">
    <source>
        <dbReference type="Proteomes" id="UP000324222"/>
    </source>
</evidence>
<dbReference type="AlphaFoldDB" id="A0A5B7CRP8"/>
<keyword evidence="6" id="KW-0223">Dioxygenase</keyword>
<keyword evidence="7" id="KW-1185">Reference proteome</keyword>
<evidence type="ECO:0000313" key="6">
    <source>
        <dbReference type="EMBL" id="MPC12199.1"/>
    </source>
</evidence>
<comment type="cofactor">
    <cofactor evidence="5">
        <name>Fe(2+)</name>
        <dbReference type="ChEBI" id="CHEBI:29033"/>
    </cofactor>
    <text evidence="5">Binds 1 Fe(2+) ion per subunit.</text>
</comment>
<keyword evidence="2 5" id="KW-0479">Metal-binding</keyword>
<gene>
    <name evidence="6" type="primary">BCO1_0</name>
    <name evidence="6" type="ORF">E2C01_004877</name>
</gene>
<feature type="binding site" evidence="5">
    <location>
        <position position="129"/>
    </location>
    <ligand>
        <name>Fe cation</name>
        <dbReference type="ChEBI" id="CHEBI:24875"/>
        <note>catalytic</note>
    </ligand>
</feature>
<evidence type="ECO:0000256" key="1">
    <source>
        <dbReference type="ARBA" id="ARBA00006787"/>
    </source>
</evidence>
<dbReference type="Proteomes" id="UP000324222">
    <property type="component" value="Unassembled WGS sequence"/>
</dbReference>
<dbReference type="PANTHER" id="PTHR10543">
    <property type="entry name" value="BETA-CAROTENE DIOXYGENASE"/>
    <property type="match status" value="1"/>
</dbReference>
<dbReference type="OrthoDB" id="1069523at2759"/>
<feature type="binding site" evidence="5">
    <location>
        <position position="65"/>
    </location>
    <ligand>
        <name>Fe cation</name>
        <dbReference type="ChEBI" id="CHEBI:24875"/>
        <note>catalytic</note>
    </ligand>
</feature>
<dbReference type="InterPro" id="IPR004294">
    <property type="entry name" value="Carotenoid_Oase"/>
</dbReference>
<evidence type="ECO:0000256" key="2">
    <source>
        <dbReference type="ARBA" id="ARBA00022723"/>
    </source>
</evidence>
<dbReference type="GO" id="GO:0016121">
    <property type="term" value="P:carotene catabolic process"/>
    <property type="evidence" value="ECO:0007669"/>
    <property type="project" value="TreeGrafter"/>
</dbReference>
<keyword evidence="3" id="KW-0560">Oxidoreductase</keyword>
<accession>A0A5B7CRP8</accession>
<protein>
    <submittedName>
        <fullName evidence="6">Beta,beta-carotene 15,15'-dioxygenase</fullName>
    </submittedName>
</protein>
<dbReference type="Pfam" id="PF03055">
    <property type="entry name" value="RPE65"/>
    <property type="match status" value="1"/>
</dbReference>
<comment type="caution">
    <text evidence="6">The sequence shown here is derived from an EMBL/GenBank/DDBJ whole genome shotgun (WGS) entry which is preliminary data.</text>
</comment>
<sequence>MSFFTPLQRDVTDNCLVSVCHFGDELYAMTETNVMRRIDPETLETVGEKTNLEEYLIAVNTATAHPHVDPDGTVYNMGSSFAAKGGPQYYIVKFPPPAVVDGKKKSSLDQAKVVSNIPCEKKLQPSYYHSFGITENYFIFVEQPYVLNLKNFLLNAFLGKSFLASMEWHSKKKVCGTITSL</sequence>
<keyword evidence="4 5" id="KW-0408">Iron</keyword>
<dbReference type="EMBL" id="VSRR010000203">
    <property type="protein sequence ID" value="MPC12199.1"/>
    <property type="molecule type" value="Genomic_DNA"/>
</dbReference>